<evidence type="ECO:0000313" key="2">
    <source>
        <dbReference type="Proteomes" id="UP000282832"/>
    </source>
</evidence>
<dbReference type="RefSeq" id="WP_127803696.1">
    <property type="nucleotide sequence ID" value="NZ_SACY01000003.1"/>
</dbReference>
<dbReference type="OrthoDB" id="9760276at2"/>
<reference evidence="1 2" key="1">
    <citation type="submission" date="2019-01" db="EMBL/GenBank/DDBJ databases">
        <authorList>
            <person name="Chen W.-M."/>
        </authorList>
    </citation>
    <scope>NUCLEOTIDE SEQUENCE [LARGE SCALE GENOMIC DNA]</scope>
    <source>
        <strain evidence="1 2">FSY-15</strain>
    </source>
</reference>
<proteinExistence type="predicted"/>
<accession>A0A437PR47</accession>
<dbReference type="Proteomes" id="UP000282832">
    <property type="component" value="Unassembled WGS sequence"/>
</dbReference>
<sequence>MKAQEFFPTQRKIEKTRIQYEKQSWKYINNENFEIYYFGKNENLAKNTLQILEKDFSRMTQLLGYTPYQKVKVFVYPSQDDLFQSNSGISFSNSLEIKINNLERFKIEIAFKNDLKQFKNELLTSLASVYVNDMLYSGSVKDVLQNSLFLNVSDWFIKGICSYAALGETSEMNQFMFSAIQNNKIRKLTVAKGKEADMLGQSIWNYIVKMYGASSVSNILNLTRIIKNEQSSVASTLKKPFGKFLQDWFKYYYNQNSFVTQNVVNPERFKTIAHVDLANSKNISELQLSPDGKYAVFSIQNQSKFDCYLVTNGSNKKQLFFSQNLNDPMSLESLVGPKFAWGAGNTLYVLNAAEGKTFLNTYAPLVSSKGNLKLTNKRELKDLNVLSIEASASQPKLLMKVLRNGQVELGIFDLRRNRFNAIASEASNKTIGHWEKEGKNILFVGSTIIDTTSISTKNESQFGLYFYDVEEGKSNLVYKLKADVKDFYWKSDSTIHFFVNNRLGKSLLVANLNNQQLKEKMLNVGNWDAFQWGVSESLVRKTDLLEQQIVWVPNEELLKGNEVNFISDISDMPEVIIGSENSDLDSTTNSLILKRNLEKKARLERNMSQKAKNSTGGKQGAQIYENSLVLNPLKGTFVSDPIRGLGYSLQANMNDLMENHLIRGGIYLSSNLKNTNWWGEYNYLENRMDWSIRYDRKVLNQENDYTSSQKIRFNRVELKALYPFDLRNKLVVSSTYAENRAIDQINFRTPDNVMGYAGLKTEYQLENVNQIDENLEEGQRAWASVEFQKATRTTGGYAKFLLDFRKYIKIKDFLFFNSRISLSHIQAVGGFSTTPQTIMGGMDNWLFQTHVGRTTANPLGTEGLANRDVFMSDFAGPLRGFGINKLSGNSHFLVNLELHLPVKQLIGNGQERSQFINNLQLVGFTDIGAAWTGNSPFSRNNGFNTNEYGGKTNPFKASVTDFRNPFLIGLGVGARTKILGYYVKVDYAYGFEDLSVLPAMTYLSFGRDF</sequence>
<dbReference type="EMBL" id="SACY01000003">
    <property type="protein sequence ID" value="RVU24719.1"/>
    <property type="molecule type" value="Genomic_DNA"/>
</dbReference>
<protein>
    <submittedName>
        <fullName evidence="1">Uncharacterized protein</fullName>
    </submittedName>
</protein>
<dbReference type="Gene3D" id="2.40.160.50">
    <property type="entry name" value="membrane protein fhac: a member of the omp85/tpsb transporter family"/>
    <property type="match status" value="1"/>
</dbReference>
<name>A0A437PR47_9BACT</name>
<gene>
    <name evidence="1" type="ORF">EOJ36_06810</name>
</gene>
<dbReference type="AlphaFoldDB" id="A0A437PR47"/>
<keyword evidence="2" id="KW-1185">Reference proteome</keyword>
<organism evidence="1 2">
    <name type="scientific">Sandaracinomonas limnophila</name>
    <dbReference type="NCBI Taxonomy" id="1862386"/>
    <lineage>
        <taxon>Bacteria</taxon>
        <taxon>Pseudomonadati</taxon>
        <taxon>Bacteroidota</taxon>
        <taxon>Cytophagia</taxon>
        <taxon>Cytophagales</taxon>
        <taxon>Flectobacillaceae</taxon>
        <taxon>Sandaracinomonas</taxon>
    </lineage>
</organism>
<dbReference type="SUPFAM" id="SSF82171">
    <property type="entry name" value="DPP6 N-terminal domain-like"/>
    <property type="match status" value="1"/>
</dbReference>
<comment type="caution">
    <text evidence="1">The sequence shown here is derived from an EMBL/GenBank/DDBJ whole genome shotgun (WGS) entry which is preliminary data.</text>
</comment>
<evidence type="ECO:0000313" key="1">
    <source>
        <dbReference type="EMBL" id="RVU24719.1"/>
    </source>
</evidence>